<keyword evidence="2" id="KW-0472">Membrane</keyword>
<feature type="transmembrane region" description="Helical" evidence="2">
    <location>
        <begin position="54"/>
        <end position="75"/>
    </location>
</feature>
<dbReference type="AlphaFoldDB" id="A0A8J3U346"/>
<evidence type="ECO:0000313" key="3">
    <source>
        <dbReference type="EMBL" id="GII37718.1"/>
    </source>
</evidence>
<protein>
    <submittedName>
        <fullName evidence="3">Uncharacterized protein</fullName>
    </submittedName>
</protein>
<comment type="caution">
    <text evidence="3">The sequence shown here is derived from an EMBL/GenBank/DDBJ whole genome shotgun (WGS) entry which is preliminary data.</text>
</comment>
<organism evidence="3 4">
    <name type="scientific">Planotetraspora phitsanulokensis</name>
    <dbReference type="NCBI Taxonomy" id="575192"/>
    <lineage>
        <taxon>Bacteria</taxon>
        <taxon>Bacillati</taxon>
        <taxon>Actinomycetota</taxon>
        <taxon>Actinomycetes</taxon>
        <taxon>Streptosporangiales</taxon>
        <taxon>Streptosporangiaceae</taxon>
        <taxon>Planotetraspora</taxon>
    </lineage>
</organism>
<keyword evidence="2" id="KW-0812">Transmembrane</keyword>
<sequence length="233" mass="25227">MSQASRDVPVYPNVDDRSRPSYAEFGRSELLDSSQPPDFGYPRDSTSPSKRHDFSRIVLIVLAGLAVVVGVAVVVKDRIQGSVRTHVVEPKTLDGRTKIENEDFRALADQWAVDLKKEIPEATGVFSAFYGDLTSLISVVGVSAHITDQDAKARQLITSMASDGLKITDMKSVDPGPLGGIAKCGDTTVAGFQGGVCTWADNDTMGMIFTYLKSGEQAAAEFVKLRGEIERRD</sequence>
<gene>
    <name evidence="3" type="ORF">Pph01_27210</name>
</gene>
<keyword evidence="4" id="KW-1185">Reference proteome</keyword>
<evidence type="ECO:0000256" key="2">
    <source>
        <dbReference type="SAM" id="Phobius"/>
    </source>
</evidence>
<name>A0A8J3U346_9ACTN</name>
<keyword evidence="2" id="KW-1133">Transmembrane helix</keyword>
<evidence type="ECO:0000256" key="1">
    <source>
        <dbReference type="SAM" id="MobiDB-lite"/>
    </source>
</evidence>
<reference evidence="3 4" key="1">
    <citation type="submission" date="2021-01" db="EMBL/GenBank/DDBJ databases">
        <title>Whole genome shotgun sequence of Planotetraspora phitsanulokensis NBRC 104273.</title>
        <authorList>
            <person name="Komaki H."/>
            <person name="Tamura T."/>
        </authorList>
    </citation>
    <scope>NUCLEOTIDE SEQUENCE [LARGE SCALE GENOMIC DNA]</scope>
    <source>
        <strain evidence="3 4">NBRC 104273</strain>
    </source>
</reference>
<dbReference type="RefSeq" id="WP_204073385.1">
    <property type="nucleotide sequence ID" value="NZ_BAABHI010000027.1"/>
</dbReference>
<dbReference type="EMBL" id="BOOP01000009">
    <property type="protein sequence ID" value="GII37718.1"/>
    <property type="molecule type" value="Genomic_DNA"/>
</dbReference>
<feature type="region of interest" description="Disordered" evidence="1">
    <location>
        <begin position="1"/>
        <end position="50"/>
    </location>
</feature>
<proteinExistence type="predicted"/>
<dbReference type="Proteomes" id="UP000622547">
    <property type="component" value="Unassembled WGS sequence"/>
</dbReference>
<accession>A0A8J3U346</accession>
<evidence type="ECO:0000313" key="4">
    <source>
        <dbReference type="Proteomes" id="UP000622547"/>
    </source>
</evidence>